<dbReference type="RefSeq" id="WP_378321461.1">
    <property type="nucleotide sequence ID" value="NZ_JBHUHY010000016.1"/>
</dbReference>
<dbReference type="EC" id="2.3.-.-" evidence="3"/>
<name>A0ABW5B1P0_9FLAO</name>
<evidence type="ECO:0000259" key="2">
    <source>
        <dbReference type="PROSITE" id="PS51186"/>
    </source>
</evidence>
<dbReference type="GO" id="GO:0016746">
    <property type="term" value="F:acyltransferase activity"/>
    <property type="evidence" value="ECO:0007669"/>
    <property type="project" value="UniProtKB-KW"/>
</dbReference>
<evidence type="ECO:0000313" key="4">
    <source>
        <dbReference type="Proteomes" id="UP001597344"/>
    </source>
</evidence>
<organism evidence="3 4">
    <name type="scientific">Aquimarina celericrescens</name>
    <dbReference type="NCBI Taxonomy" id="1964542"/>
    <lineage>
        <taxon>Bacteria</taxon>
        <taxon>Pseudomonadati</taxon>
        <taxon>Bacteroidota</taxon>
        <taxon>Flavobacteriia</taxon>
        <taxon>Flavobacteriales</taxon>
        <taxon>Flavobacteriaceae</taxon>
        <taxon>Aquimarina</taxon>
    </lineage>
</organism>
<reference evidence="4" key="1">
    <citation type="journal article" date="2019" name="Int. J. Syst. Evol. Microbiol.">
        <title>The Global Catalogue of Microorganisms (GCM) 10K type strain sequencing project: providing services to taxonomists for standard genome sequencing and annotation.</title>
        <authorList>
            <consortium name="The Broad Institute Genomics Platform"/>
            <consortium name="The Broad Institute Genome Sequencing Center for Infectious Disease"/>
            <person name="Wu L."/>
            <person name="Ma J."/>
        </authorList>
    </citation>
    <scope>NUCLEOTIDE SEQUENCE [LARGE SCALE GENOMIC DNA]</scope>
    <source>
        <strain evidence="4">DT92</strain>
    </source>
</reference>
<dbReference type="PROSITE" id="PS51186">
    <property type="entry name" value="GNAT"/>
    <property type="match status" value="1"/>
</dbReference>
<dbReference type="InterPro" id="IPR016181">
    <property type="entry name" value="Acyl_CoA_acyltransferase"/>
</dbReference>
<dbReference type="SUPFAM" id="SSF55729">
    <property type="entry name" value="Acyl-CoA N-acyltransferases (Nat)"/>
    <property type="match status" value="1"/>
</dbReference>
<dbReference type="EMBL" id="JBHUHY010000016">
    <property type="protein sequence ID" value="MFD2188430.1"/>
    <property type="molecule type" value="Genomic_DNA"/>
</dbReference>
<feature type="domain" description="N-acetyltransferase" evidence="2">
    <location>
        <begin position="4"/>
        <end position="162"/>
    </location>
</feature>
<dbReference type="Proteomes" id="UP001597344">
    <property type="component" value="Unassembled WGS sequence"/>
</dbReference>
<gene>
    <name evidence="3" type="ORF">ACFSJT_16610</name>
</gene>
<proteinExistence type="predicted"/>
<dbReference type="InterPro" id="IPR000182">
    <property type="entry name" value="GNAT_dom"/>
</dbReference>
<accession>A0ABW5B1P0</accession>
<dbReference type="Pfam" id="PF00583">
    <property type="entry name" value="Acetyltransf_1"/>
    <property type="match status" value="1"/>
</dbReference>
<evidence type="ECO:0000313" key="3">
    <source>
        <dbReference type="EMBL" id="MFD2188430.1"/>
    </source>
</evidence>
<keyword evidence="3" id="KW-0012">Acyltransferase</keyword>
<dbReference type="InterPro" id="IPR050769">
    <property type="entry name" value="NAT_camello-type"/>
</dbReference>
<sequence>MEAIKIRAIKREDNKAIAQVIREVLVEMGVPKVGTAYEDEALDKMFETYDLPKRSYFVVEENDQILGGGGIAPLENGDPDTCELQKMYFLPMARGKGLGNKMIKQCLDYAKEAGYTKCYLETMPYMESARKLYKKVGFTELEGPIGDTGHYSCETWMIKDLV</sequence>
<keyword evidence="4" id="KW-1185">Reference proteome</keyword>
<comment type="caution">
    <text evidence="3">The sequence shown here is derived from an EMBL/GenBank/DDBJ whole genome shotgun (WGS) entry which is preliminary data.</text>
</comment>
<dbReference type="CDD" id="cd04301">
    <property type="entry name" value="NAT_SF"/>
    <property type="match status" value="1"/>
</dbReference>
<keyword evidence="1 3" id="KW-0808">Transferase</keyword>
<dbReference type="Gene3D" id="3.40.630.30">
    <property type="match status" value="1"/>
</dbReference>
<evidence type="ECO:0000256" key="1">
    <source>
        <dbReference type="ARBA" id="ARBA00022679"/>
    </source>
</evidence>
<dbReference type="PANTHER" id="PTHR13947">
    <property type="entry name" value="GNAT FAMILY N-ACETYLTRANSFERASE"/>
    <property type="match status" value="1"/>
</dbReference>
<protein>
    <submittedName>
        <fullName evidence="3">GNAT family N-acetyltransferase</fullName>
        <ecNumber evidence="3">2.3.-.-</ecNumber>
    </submittedName>
</protein>
<dbReference type="PANTHER" id="PTHR13947:SF37">
    <property type="entry name" value="LD18367P"/>
    <property type="match status" value="1"/>
</dbReference>